<keyword evidence="6 7" id="KW-0998">Cell outer membrane</keyword>
<dbReference type="PROSITE" id="PS52016">
    <property type="entry name" value="TONB_DEPENDENT_REC_3"/>
    <property type="match status" value="1"/>
</dbReference>
<evidence type="ECO:0000256" key="5">
    <source>
        <dbReference type="ARBA" id="ARBA00023136"/>
    </source>
</evidence>
<keyword evidence="3 7" id="KW-1134">Transmembrane beta strand</keyword>
<dbReference type="InterPro" id="IPR008969">
    <property type="entry name" value="CarboxyPept-like_regulatory"/>
</dbReference>
<dbReference type="Gene3D" id="2.40.170.20">
    <property type="entry name" value="TonB-dependent receptor, beta-barrel domain"/>
    <property type="match status" value="1"/>
</dbReference>
<dbReference type="SUPFAM" id="SSF49464">
    <property type="entry name" value="Carboxypeptidase regulatory domain-like"/>
    <property type="match status" value="1"/>
</dbReference>
<dbReference type="SUPFAM" id="SSF56935">
    <property type="entry name" value="Porins"/>
    <property type="match status" value="1"/>
</dbReference>
<keyword evidence="4 7" id="KW-0812">Transmembrane</keyword>
<dbReference type="Pfam" id="PF07715">
    <property type="entry name" value="Plug"/>
    <property type="match status" value="1"/>
</dbReference>
<dbReference type="Proteomes" id="UP000627292">
    <property type="component" value="Unassembled WGS sequence"/>
</dbReference>
<comment type="similarity">
    <text evidence="7">Belongs to the TonB-dependent receptor family.</text>
</comment>
<keyword evidence="2 7" id="KW-0813">Transport</keyword>
<evidence type="ECO:0000256" key="1">
    <source>
        <dbReference type="ARBA" id="ARBA00004571"/>
    </source>
</evidence>
<sequence>MHASLSVYAQNIHQKITLQFNNIPLADAFSQLQTQSGVRFTFSPALLQAYTTGNIPRAEKTVSEWVALLLHNRPFVYQYISGQIVITPQQQQAPQVKDTVIYYTVSGYIRDSIGFPIEGASVQLQDVQRGQITDSNGHFSITRITPGKTLQVNAIGYLPYHRVINGNGVLQILLQRIDNKPLDTVAVSTGYQQLNKDRTTGSFAVMDNQLVNRNILPNILDRLEGMMSSMQFIKNIPFGSGANEGTLSVRGRSTINSSPQPLIIMDNFPFDGDLANINPNDIESVTLLKDAASASIWGALSGNGVIVFTTKKGHYFQKPQVKLFTNYTLSEQPDLYYSPALAPADYIEIETFLMNNGHYNNIAPSTVLSPAVEIMVRTKKGLLSSLDSAKEMQQLTTTDTRTDLDKYYYRKGFNQQYSLSVAGGTSHDNYYVSASFNKKQQELKRNGIDRYTFYAANSIRIPKTNLEIYTAASLSQSLTKANNDNSPMPWPYLALAHSNKQALTIPFGYGRMYTDTAGGGKLIDWKFRPLDQLNNANNTDRLNEGRLNFQARYLLIKGLQLSASYQYSTSNKRTRNYYSLAMFEARNLINTYSQINPANGAVSNPIPKDGIMNEAISNLNSHNTRLMAQYQQTFGKEHSLFSIAGYDIRMMDALITSIRKYGYNYTTQKEIPVDYTIAYRNYVTGTASTIPFINSRQQLNNNFLSWFISNNYTFRNRYFASASLRRDESNLFGANINNKGVPLWSAGLGWLISNEKFYPRNYWLEELKLRATMGYTGNVNTRLSAFTTALRTKITNRFGSFSGTVTNPANANLGWEKVRIINLGVDFSMLQKRIYGSFEFYQKDGSDLIGPATADPTTGFSTYTGNAASTEARGIDLSLNVIPVKGNIQWNIAILLSYNNDKVKKYTRKQPSVANYLTPIELNPVEGKPLYSLYSLPYLGLNDQGNPVGVLNGARSTDYINIYNSQNIQNIHYQGPTNPTTFGSVIHNISWKQFSLSLFFTFKTGYFFRKPGLNYSSIIADNSAGHPEYRQRWQKPGDENFTNIPALIYPFDGNRDDFYKVSDELVERGDHIRLQDIKLTWQPSRKKFTIYTYVNNVRILWRANRSGIDPDYVPHGSAHVWVFPALLSCTTGINYNF</sequence>
<dbReference type="GO" id="GO:0009279">
    <property type="term" value="C:cell outer membrane"/>
    <property type="evidence" value="ECO:0007669"/>
    <property type="project" value="UniProtKB-SubCell"/>
</dbReference>
<evidence type="ECO:0000256" key="4">
    <source>
        <dbReference type="ARBA" id="ARBA00022692"/>
    </source>
</evidence>
<dbReference type="InterPro" id="IPR037066">
    <property type="entry name" value="Plug_dom_sf"/>
</dbReference>
<dbReference type="EMBL" id="BMIB01000002">
    <property type="protein sequence ID" value="GGH65513.1"/>
    <property type="molecule type" value="Genomic_DNA"/>
</dbReference>
<dbReference type="InterPro" id="IPR012910">
    <property type="entry name" value="Plug_dom"/>
</dbReference>
<dbReference type="InterPro" id="IPR023996">
    <property type="entry name" value="TonB-dep_OMP_SusC/RagA"/>
</dbReference>
<evidence type="ECO:0000256" key="3">
    <source>
        <dbReference type="ARBA" id="ARBA00022452"/>
    </source>
</evidence>
<accession>A0A917MUU6</accession>
<dbReference type="NCBIfam" id="TIGR04056">
    <property type="entry name" value="OMP_RagA_SusC"/>
    <property type="match status" value="1"/>
</dbReference>
<comment type="subcellular location">
    <subcellularLocation>
        <location evidence="1 7">Cell outer membrane</location>
        <topology evidence="1 7">Multi-pass membrane protein</topology>
    </subcellularLocation>
</comment>
<protein>
    <submittedName>
        <fullName evidence="9">SusC/RagA family TonB-linked outer membrane protein</fullName>
    </submittedName>
</protein>
<comment type="caution">
    <text evidence="9">The sequence shown here is derived from an EMBL/GenBank/DDBJ whole genome shotgun (WGS) entry which is preliminary data.</text>
</comment>
<dbReference type="Gene3D" id="2.60.40.1120">
    <property type="entry name" value="Carboxypeptidase-like, regulatory domain"/>
    <property type="match status" value="1"/>
</dbReference>
<dbReference type="Gene3D" id="2.170.130.10">
    <property type="entry name" value="TonB-dependent receptor, plug domain"/>
    <property type="match status" value="1"/>
</dbReference>
<evidence type="ECO:0000259" key="8">
    <source>
        <dbReference type="Pfam" id="PF07715"/>
    </source>
</evidence>
<gene>
    <name evidence="9" type="ORF">GCM10011379_18730</name>
</gene>
<reference evidence="9" key="1">
    <citation type="journal article" date="2014" name="Int. J. Syst. Evol. Microbiol.">
        <title>Complete genome sequence of Corynebacterium casei LMG S-19264T (=DSM 44701T), isolated from a smear-ripened cheese.</title>
        <authorList>
            <consortium name="US DOE Joint Genome Institute (JGI-PGF)"/>
            <person name="Walter F."/>
            <person name="Albersmeier A."/>
            <person name="Kalinowski J."/>
            <person name="Ruckert C."/>
        </authorList>
    </citation>
    <scope>NUCLEOTIDE SEQUENCE</scope>
    <source>
        <strain evidence="9">CGMCC 1.15290</strain>
    </source>
</reference>
<keyword evidence="5 7" id="KW-0472">Membrane</keyword>
<evidence type="ECO:0000256" key="2">
    <source>
        <dbReference type="ARBA" id="ARBA00022448"/>
    </source>
</evidence>
<evidence type="ECO:0000256" key="7">
    <source>
        <dbReference type="PROSITE-ProRule" id="PRU01360"/>
    </source>
</evidence>
<evidence type="ECO:0000256" key="6">
    <source>
        <dbReference type="ARBA" id="ARBA00023237"/>
    </source>
</evidence>
<proteinExistence type="inferred from homology"/>
<reference evidence="9" key="2">
    <citation type="submission" date="2020-09" db="EMBL/GenBank/DDBJ databases">
        <authorList>
            <person name="Sun Q."/>
            <person name="Zhou Y."/>
        </authorList>
    </citation>
    <scope>NUCLEOTIDE SEQUENCE</scope>
    <source>
        <strain evidence="9">CGMCC 1.15290</strain>
    </source>
</reference>
<evidence type="ECO:0000313" key="9">
    <source>
        <dbReference type="EMBL" id="GGH65513.1"/>
    </source>
</evidence>
<feature type="domain" description="TonB-dependent receptor plug" evidence="8">
    <location>
        <begin position="196"/>
        <end position="305"/>
    </location>
</feature>
<dbReference type="Gene3D" id="3.55.50.30">
    <property type="match status" value="1"/>
</dbReference>
<keyword evidence="10" id="KW-1185">Reference proteome</keyword>
<evidence type="ECO:0000313" key="10">
    <source>
        <dbReference type="Proteomes" id="UP000627292"/>
    </source>
</evidence>
<dbReference type="Pfam" id="PF13715">
    <property type="entry name" value="CarbopepD_reg_2"/>
    <property type="match status" value="1"/>
</dbReference>
<organism evidence="9 10">
    <name type="scientific">Filimonas zeae</name>
    <dbReference type="NCBI Taxonomy" id="1737353"/>
    <lineage>
        <taxon>Bacteria</taxon>
        <taxon>Pseudomonadati</taxon>
        <taxon>Bacteroidota</taxon>
        <taxon>Chitinophagia</taxon>
        <taxon>Chitinophagales</taxon>
        <taxon>Chitinophagaceae</taxon>
        <taxon>Filimonas</taxon>
    </lineage>
</organism>
<name>A0A917MUU6_9BACT</name>
<dbReference type="AlphaFoldDB" id="A0A917MUU6"/>
<dbReference type="InterPro" id="IPR039426">
    <property type="entry name" value="TonB-dep_rcpt-like"/>
</dbReference>
<dbReference type="InterPro" id="IPR036942">
    <property type="entry name" value="Beta-barrel_TonB_sf"/>
</dbReference>